<dbReference type="AlphaFoldDB" id="A0A1B1SCD7"/>
<dbReference type="PANTHER" id="PTHR34585:SF22">
    <property type="entry name" value="HELIX-TURN-HELIX DOMAIN-CONTAINING PROTEIN"/>
    <property type="match status" value="1"/>
</dbReference>
<dbReference type="EMBL" id="CP015402">
    <property type="protein sequence ID" value="ANU64445.1"/>
    <property type="molecule type" value="Genomic_DNA"/>
</dbReference>
<accession>A0A1Z2XGA9</accession>
<evidence type="ECO:0000313" key="2">
    <source>
        <dbReference type="Proteomes" id="UP000186351"/>
    </source>
</evidence>
<reference evidence="2" key="1">
    <citation type="submission" date="2016-04" db="EMBL/GenBank/DDBJ databases">
        <title>Complete Genome Sequences of Twelve Strains of a Stable Defined Moderately Diverse Mouse Microbiota 2 (sDMDMm2).</title>
        <authorList>
            <person name="Uchimura Y."/>
            <person name="Wyss M."/>
            <person name="Brugiroux S."/>
            <person name="Limenitakis J.P."/>
            <person name="Stecher B."/>
            <person name="McCoy K.D."/>
            <person name="Macpherson A.J."/>
        </authorList>
    </citation>
    <scope>NUCLEOTIDE SEQUENCE [LARGE SCALE GENOMIC DNA]</scope>
    <source>
        <strain evidence="2">YL27</strain>
    </source>
</reference>
<protein>
    <submittedName>
        <fullName evidence="1">DNA-binding protein</fullName>
    </submittedName>
</protein>
<dbReference type="InterPro" id="IPR009061">
    <property type="entry name" value="DNA-bd_dom_put_sf"/>
</dbReference>
<dbReference type="GO" id="GO:0003677">
    <property type="term" value="F:DNA binding"/>
    <property type="evidence" value="ECO:0007669"/>
    <property type="project" value="UniProtKB-KW"/>
</dbReference>
<dbReference type="STRING" id="1796646.A4V02_12425"/>
<organism evidence="1 2">
    <name type="scientific">Muribaculum intestinale</name>
    <dbReference type="NCBI Taxonomy" id="1796646"/>
    <lineage>
        <taxon>Bacteria</taxon>
        <taxon>Pseudomonadati</taxon>
        <taxon>Bacteroidota</taxon>
        <taxon>Bacteroidia</taxon>
        <taxon>Bacteroidales</taxon>
        <taxon>Muribaculaceae</taxon>
        <taxon>Muribaculum</taxon>
    </lineage>
</organism>
<evidence type="ECO:0000313" key="1">
    <source>
        <dbReference type="EMBL" id="ANU64445.1"/>
    </source>
</evidence>
<dbReference type="Proteomes" id="UP000186351">
    <property type="component" value="Chromosome"/>
</dbReference>
<dbReference type="RefSeq" id="WP_068961724.1">
    <property type="nucleotide sequence ID" value="NZ_CAJTAP010000021.1"/>
</dbReference>
<dbReference type="SUPFAM" id="SSF46955">
    <property type="entry name" value="Putative DNA-binding domain"/>
    <property type="match status" value="1"/>
</dbReference>
<gene>
    <name evidence="1" type="ORF">A4V02_12425</name>
</gene>
<dbReference type="KEGG" id="pary:A4V02_12425"/>
<keyword evidence="1" id="KW-0238">DNA-binding</keyword>
<dbReference type="GeneID" id="65537680"/>
<dbReference type="OrthoDB" id="1071319at2"/>
<sequence>MPKSSNTITTAEDMLKRILHLLEESQERSTSGNGTSDECRIYTNKELMKLLGVESRYLKNLRDNGYLSYSRHGDKFWYTQNDVDTFLQRFKYEAFACGGGAIC</sequence>
<dbReference type="PANTHER" id="PTHR34585">
    <property type="match status" value="1"/>
</dbReference>
<keyword evidence="2" id="KW-1185">Reference proteome</keyword>
<proteinExistence type="predicted"/>
<name>A0A1B1SCD7_9BACT</name>
<accession>A0A1B1SCD7</accession>